<gene>
    <name evidence="3" type="ORF">J7T54_006916</name>
</gene>
<protein>
    <submittedName>
        <fullName evidence="3">SET domain-containing protein</fullName>
    </submittedName>
</protein>
<organism evidence="3 4">
    <name type="scientific">Emericellopsis cladophorae</name>
    <dbReference type="NCBI Taxonomy" id="2686198"/>
    <lineage>
        <taxon>Eukaryota</taxon>
        <taxon>Fungi</taxon>
        <taxon>Dikarya</taxon>
        <taxon>Ascomycota</taxon>
        <taxon>Pezizomycotina</taxon>
        <taxon>Sordariomycetes</taxon>
        <taxon>Hypocreomycetidae</taxon>
        <taxon>Hypocreales</taxon>
        <taxon>Bionectriaceae</taxon>
        <taxon>Emericellopsis</taxon>
    </lineage>
</organism>
<dbReference type="PANTHER" id="PTHR47250:SF3">
    <property type="entry name" value="HISTONE-LYSINE N-METHYLTRANSFERASE SET-6"/>
    <property type="match status" value="1"/>
</dbReference>
<dbReference type="OrthoDB" id="308383at2759"/>
<evidence type="ECO:0000259" key="2">
    <source>
        <dbReference type="PROSITE" id="PS50280"/>
    </source>
</evidence>
<dbReference type="RefSeq" id="XP_051366130.1">
    <property type="nucleotide sequence ID" value="XM_051508752.1"/>
</dbReference>
<dbReference type="InterPro" id="IPR001214">
    <property type="entry name" value="SET_dom"/>
</dbReference>
<dbReference type="GeneID" id="75833393"/>
<reference evidence="3" key="1">
    <citation type="journal article" date="2021" name="J Fungi (Basel)">
        <title>Genomic and Metabolomic Analyses of the Marine Fungus Emericellopsis cladophorae: Insights into Saltwater Adaptability Mechanisms and Its Biosynthetic Potential.</title>
        <authorList>
            <person name="Goncalves M.F.M."/>
            <person name="Hilario S."/>
            <person name="Van de Peer Y."/>
            <person name="Esteves A.C."/>
            <person name="Alves A."/>
        </authorList>
    </citation>
    <scope>NUCLEOTIDE SEQUENCE</scope>
    <source>
        <strain evidence="3">MUM 19.33</strain>
    </source>
</reference>
<dbReference type="InterPro" id="IPR053105">
    <property type="entry name" value="Class_V-like_SAM-MTase"/>
</dbReference>
<evidence type="ECO:0000256" key="1">
    <source>
        <dbReference type="SAM" id="MobiDB-lite"/>
    </source>
</evidence>
<dbReference type="EMBL" id="JAGIXG020000002">
    <property type="protein sequence ID" value="KAI6785274.1"/>
    <property type="molecule type" value="Genomic_DNA"/>
</dbReference>
<dbReference type="InterPro" id="IPR046341">
    <property type="entry name" value="SET_dom_sf"/>
</dbReference>
<keyword evidence="4" id="KW-1185">Reference proteome</keyword>
<dbReference type="PROSITE" id="PS50280">
    <property type="entry name" value="SET"/>
    <property type="match status" value="1"/>
</dbReference>
<dbReference type="Gene3D" id="2.170.270.10">
    <property type="entry name" value="SET domain"/>
    <property type="match status" value="1"/>
</dbReference>
<dbReference type="PANTHER" id="PTHR47250">
    <property type="entry name" value="HISTONE-LYSINE N-METHYLTRANSFERASE SET-6"/>
    <property type="match status" value="1"/>
</dbReference>
<evidence type="ECO:0000313" key="3">
    <source>
        <dbReference type="EMBL" id="KAI6785274.1"/>
    </source>
</evidence>
<reference evidence="3" key="2">
    <citation type="submission" date="2022-07" db="EMBL/GenBank/DDBJ databases">
        <authorList>
            <person name="Goncalves M.F.M."/>
            <person name="Hilario S."/>
            <person name="Van De Peer Y."/>
            <person name="Esteves A.C."/>
            <person name="Alves A."/>
        </authorList>
    </citation>
    <scope>NUCLEOTIDE SEQUENCE</scope>
    <source>
        <strain evidence="3">MUM 19.33</strain>
    </source>
</reference>
<dbReference type="Proteomes" id="UP001055219">
    <property type="component" value="Unassembled WGS sequence"/>
</dbReference>
<feature type="region of interest" description="Disordered" evidence="1">
    <location>
        <begin position="1"/>
        <end position="23"/>
    </location>
</feature>
<accession>A0A9P9Y825</accession>
<proteinExistence type="predicted"/>
<name>A0A9P9Y825_9HYPO</name>
<dbReference type="SUPFAM" id="SSF82199">
    <property type="entry name" value="SET domain"/>
    <property type="match status" value="1"/>
</dbReference>
<dbReference type="AlphaFoldDB" id="A0A9P9Y825"/>
<feature type="domain" description="SET" evidence="2">
    <location>
        <begin position="341"/>
        <end position="447"/>
    </location>
</feature>
<comment type="caution">
    <text evidence="3">The sequence shown here is derived from an EMBL/GenBank/DDBJ whole genome shotgun (WGS) entry which is preliminary data.</text>
</comment>
<dbReference type="SMART" id="SM00317">
    <property type="entry name" value="SET"/>
    <property type="match status" value="1"/>
</dbReference>
<evidence type="ECO:0000313" key="4">
    <source>
        <dbReference type="Proteomes" id="UP001055219"/>
    </source>
</evidence>
<sequence length="473" mass="52507">MAITKNAFPRRAKPTTDLAPTPASSSLAKFIQSVWEQIHGGISLEPAIFAAQATDRPGESTGGTMRLAAPLHLSTPSSSLVSPGGQTDVSPESFTRGNAFCRQVLQTSRACRSVEVIVQARWVELFDAYVAHLTRTEGLSALRGRMAAMGEACRDFGWAEKEMRNKMAVWRGYKEIKDVGGWVPLVFAGMGLYRMCKYRVGLEPGSLSSLKAMRSRFEIAADTIRPEWRKLLVAVGEPTQLHYRGHPHDWVAQADDDDPLPLSHTYRHQEVPFTFRQVDECLVDEQHWPDDDPRRVPMTTMITNANAAHVCDTCGQPQSDDIKDNQCRCFPSLFGGQRQKPPVQVFRTKNGRNNGVQALLPFSRGSGIGEFVGLLTSDIQGVDVMNSAVGARKYQIWQGREGNFTRFVNHSCNPNALFHKFTWLGMERILLVSKGIEAGAEITVDYSDSYWEGLDKVCLCGEACCRYQGRSAA</sequence>
<dbReference type="Pfam" id="PF00856">
    <property type="entry name" value="SET"/>
    <property type="match status" value="1"/>
</dbReference>